<evidence type="ECO:0000313" key="9">
    <source>
        <dbReference type="EMBL" id="GAA4495130.1"/>
    </source>
</evidence>
<comment type="cofactor">
    <cofactor evidence="2 8">
        <name>Mg(2+)</name>
        <dbReference type="ChEBI" id="CHEBI:18420"/>
    </cofactor>
</comment>
<dbReference type="PANTHER" id="PTHR20854:SF4">
    <property type="entry name" value="INOSITOL-1-MONOPHOSPHATASE-RELATED"/>
    <property type="match status" value="1"/>
</dbReference>
<dbReference type="Gene3D" id="3.40.190.80">
    <property type="match status" value="1"/>
</dbReference>
<keyword evidence="10" id="KW-1185">Reference proteome</keyword>
<dbReference type="PRINTS" id="PR01959">
    <property type="entry name" value="SBIMPHPHTASE"/>
</dbReference>
<evidence type="ECO:0000256" key="4">
    <source>
        <dbReference type="ARBA" id="ARBA00022723"/>
    </source>
</evidence>
<name>A0ABP8PYB7_9GAMM</name>
<dbReference type="EC" id="3.1.3.25" evidence="8"/>
<keyword evidence="7 8" id="KW-0460">Magnesium</keyword>
<evidence type="ECO:0000313" key="10">
    <source>
        <dbReference type="Proteomes" id="UP001501321"/>
    </source>
</evidence>
<comment type="caution">
    <text evidence="9">The sequence shown here is derived from an EMBL/GenBank/DDBJ whole genome shotgun (WGS) entry which is preliminary data.</text>
</comment>
<gene>
    <name evidence="9" type="ORF">GCM10023095_07910</name>
</gene>
<evidence type="ECO:0000256" key="8">
    <source>
        <dbReference type="RuleBase" id="RU364068"/>
    </source>
</evidence>
<evidence type="ECO:0000256" key="6">
    <source>
        <dbReference type="ARBA" id="ARBA00022814"/>
    </source>
</evidence>
<sequence>MSQTLSPALAARYQTAQRLIREAGALARRAFLSPQADDIAFKGPQDFLTQTDLAVERLLRQRLQAAFPADSLLGEEQGGHPGDATWVLDPIDGTANFARGIPHFCCVLAFVSGGQTRLGLIYDPLHDELFHAAQGQGAWLNDQPLRVAGTREFAQANLELGWNTRVPNQHYLSTLGGLLGLGANVRRGASGALALAYVAAGRTDGYLELHMHPWDCLAGLLLVREAGGLTRDPVEQADWAAGGPVLAAVPPFAAALAHQAGLPSPSAPRSPA</sequence>
<accession>A0ABP8PYB7</accession>
<dbReference type="Pfam" id="PF00459">
    <property type="entry name" value="Inositol_P"/>
    <property type="match status" value="1"/>
</dbReference>
<dbReference type="SUPFAM" id="SSF56655">
    <property type="entry name" value="Carbohydrate phosphatase"/>
    <property type="match status" value="1"/>
</dbReference>
<organism evidence="9 10">
    <name type="scientific">Pseudaeromonas paramecii</name>
    <dbReference type="NCBI Taxonomy" id="2138166"/>
    <lineage>
        <taxon>Bacteria</taxon>
        <taxon>Pseudomonadati</taxon>
        <taxon>Pseudomonadota</taxon>
        <taxon>Gammaproteobacteria</taxon>
        <taxon>Aeromonadales</taxon>
        <taxon>Aeromonadaceae</taxon>
        <taxon>Pseudaeromonas</taxon>
    </lineage>
</organism>
<evidence type="ECO:0000256" key="7">
    <source>
        <dbReference type="ARBA" id="ARBA00022842"/>
    </source>
</evidence>
<protein>
    <recommendedName>
        <fullName evidence="8">Inositol-1-monophosphatase</fullName>
        <ecNumber evidence="8">3.1.3.25</ecNumber>
    </recommendedName>
</protein>
<comment type="similarity">
    <text evidence="3 8">Belongs to the inositol monophosphatase superfamily.</text>
</comment>
<dbReference type="InterPro" id="IPR020583">
    <property type="entry name" value="Inositol_monoP_metal-BS"/>
</dbReference>
<dbReference type="PANTHER" id="PTHR20854">
    <property type="entry name" value="INOSITOL MONOPHOSPHATASE"/>
    <property type="match status" value="1"/>
</dbReference>
<keyword evidence="6" id="KW-0805">Transcription regulation</keyword>
<proteinExistence type="inferred from homology"/>
<reference evidence="10" key="1">
    <citation type="journal article" date="2019" name="Int. J. Syst. Evol. Microbiol.">
        <title>The Global Catalogue of Microorganisms (GCM) 10K type strain sequencing project: providing services to taxonomists for standard genome sequencing and annotation.</title>
        <authorList>
            <consortium name="The Broad Institute Genomics Platform"/>
            <consortium name="The Broad Institute Genome Sequencing Center for Infectious Disease"/>
            <person name="Wu L."/>
            <person name="Ma J."/>
        </authorList>
    </citation>
    <scope>NUCLEOTIDE SEQUENCE [LARGE SCALE GENOMIC DNA]</scope>
    <source>
        <strain evidence="10">JCM 32226</strain>
    </source>
</reference>
<dbReference type="CDD" id="cd01639">
    <property type="entry name" value="IMPase"/>
    <property type="match status" value="1"/>
</dbReference>
<evidence type="ECO:0000256" key="3">
    <source>
        <dbReference type="ARBA" id="ARBA00009759"/>
    </source>
</evidence>
<keyword evidence="6" id="KW-0889">Transcription antitermination</keyword>
<dbReference type="RefSeq" id="WP_345010273.1">
    <property type="nucleotide sequence ID" value="NZ_BAABFC010000004.1"/>
</dbReference>
<dbReference type="PROSITE" id="PS00629">
    <property type="entry name" value="IMP_1"/>
    <property type="match status" value="1"/>
</dbReference>
<comment type="catalytic activity">
    <reaction evidence="1 8">
        <text>a myo-inositol phosphate + H2O = myo-inositol + phosphate</text>
        <dbReference type="Rhea" id="RHEA:24056"/>
        <dbReference type="ChEBI" id="CHEBI:15377"/>
        <dbReference type="ChEBI" id="CHEBI:17268"/>
        <dbReference type="ChEBI" id="CHEBI:43474"/>
        <dbReference type="ChEBI" id="CHEBI:84139"/>
        <dbReference type="EC" id="3.1.3.25"/>
    </reaction>
</comment>
<dbReference type="InterPro" id="IPR000760">
    <property type="entry name" value="Inositol_monophosphatase-like"/>
</dbReference>
<keyword evidence="4 8" id="KW-0479">Metal-binding</keyword>
<dbReference type="Gene3D" id="3.30.540.10">
    <property type="entry name" value="Fructose-1,6-Bisphosphatase, subunit A, domain 1"/>
    <property type="match status" value="1"/>
</dbReference>
<evidence type="ECO:0000256" key="5">
    <source>
        <dbReference type="ARBA" id="ARBA00022801"/>
    </source>
</evidence>
<dbReference type="Proteomes" id="UP001501321">
    <property type="component" value="Unassembled WGS sequence"/>
</dbReference>
<keyword evidence="5 8" id="KW-0378">Hydrolase</keyword>
<evidence type="ECO:0000256" key="2">
    <source>
        <dbReference type="ARBA" id="ARBA00001946"/>
    </source>
</evidence>
<dbReference type="EMBL" id="BAABFC010000004">
    <property type="protein sequence ID" value="GAA4495130.1"/>
    <property type="molecule type" value="Genomic_DNA"/>
</dbReference>
<evidence type="ECO:0000256" key="1">
    <source>
        <dbReference type="ARBA" id="ARBA00001033"/>
    </source>
</evidence>
<keyword evidence="6" id="KW-0804">Transcription</keyword>
<dbReference type="PRINTS" id="PR00377">
    <property type="entry name" value="IMPHPHTASES"/>
</dbReference>
<dbReference type="InterPro" id="IPR022337">
    <property type="entry name" value="Inositol_monophosphatase_SuhB"/>
</dbReference>
<dbReference type="InterPro" id="IPR033942">
    <property type="entry name" value="IMPase"/>
</dbReference>